<feature type="signal peptide" evidence="12">
    <location>
        <begin position="1"/>
        <end position="26"/>
    </location>
</feature>
<keyword evidence="5" id="KW-0540">Nuclease</keyword>
<sequence>MGQYSIHHQLVAIVSLFILLLPNIHGWGDDGHVIVCKIAQARLSEAAAEAVKKLLPISAGNDLSTKCSWADHVHHIYPWASALHYANTPEALCSYKNSRDCVDYKKGIKGRCVVAAINNYTTQLLEYGSDTKSRYNLTQSLFFLSHFMGDIHQPLHCGFLSDNGGNAITVRWYKRKQNLHHIWDSTILLTEVDKFYDSDMDEFIDALQQNITKVWADQVEEWENCGDKDLPCPATYASESTIDACKWAYKDATEGSVLNDDYFLSRLPIVNMRLAQAGVRLAAILNRVFEKKLAMSI</sequence>
<evidence type="ECO:0000256" key="4">
    <source>
        <dbReference type="ARBA" id="ARBA00012562"/>
    </source>
</evidence>
<evidence type="ECO:0000256" key="11">
    <source>
        <dbReference type="ARBA" id="ARBA00023180"/>
    </source>
</evidence>
<comment type="subunit">
    <text evidence="3">Monomer.</text>
</comment>
<dbReference type="AlphaFoldDB" id="A0A445JSJ9"/>
<dbReference type="EMBL" id="QZWG01000007">
    <property type="protein sequence ID" value="RZC01464.1"/>
    <property type="molecule type" value="Genomic_DNA"/>
</dbReference>
<keyword evidence="6" id="KW-0479">Metal-binding</keyword>
<dbReference type="Gramene" id="XM_028383530.1">
    <property type="protein sequence ID" value="XP_028239331.1"/>
    <property type="gene ID" value="LOC114418266"/>
</dbReference>
<evidence type="ECO:0000256" key="3">
    <source>
        <dbReference type="ARBA" id="ARBA00011245"/>
    </source>
</evidence>
<dbReference type="InterPro" id="IPR008947">
    <property type="entry name" value="PLipase_C/P1_nuclease_dom_sf"/>
</dbReference>
<gene>
    <name evidence="13" type="ORF">D0Y65_016939</name>
</gene>
<evidence type="ECO:0000256" key="12">
    <source>
        <dbReference type="SAM" id="SignalP"/>
    </source>
</evidence>
<evidence type="ECO:0000256" key="10">
    <source>
        <dbReference type="ARBA" id="ARBA00023157"/>
    </source>
</evidence>
<evidence type="ECO:0000256" key="6">
    <source>
        <dbReference type="ARBA" id="ARBA00022723"/>
    </source>
</evidence>
<dbReference type="InterPro" id="IPR003154">
    <property type="entry name" value="S1/P1nuclease"/>
</dbReference>
<feature type="chain" id="PRO_5018988495" description="Aspergillus nuclease S1" evidence="12">
    <location>
        <begin position="27"/>
        <end position="297"/>
    </location>
</feature>
<keyword evidence="8 13" id="KW-0255">Endonuclease</keyword>
<dbReference type="EC" id="3.1.30.1" evidence="4"/>
<keyword evidence="14" id="KW-1185">Reference proteome</keyword>
<dbReference type="GO" id="GO:0006308">
    <property type="term" value="P:DNA catabolic process"/>
    <property type="evidence" value="ECO:0007669"/>
    <property type="project" value="InterPro"/>
</dbReference>
<keyword evidence="10" id="KW-1015">Disulfide bond</keyword>
<dbReference type="GO" id="GO:0004521">
    <property type="term" value="F:RNA endonuclease activity"/>
    <property type="evidence" value="ECO:0007669"/>
    <property type="project" value="UniProtKB-ARBA"/>
</dbReference>
<dbReference type="FunFam" id="1.10.575.10:FF:000002">
    <property type="entry name" value="Endonuclease 2"/>
    <property type="match status" value="1"/>
</dbReference>
<dbReference type="Pfam" id="PF02265">
    <property type="entry name" value="S1-P1_nuclease"/>
    <property type="match status" value="1"/>
</dbReference>
<dbReference type="Proteomes" id="UP000289340">
    <property type="component" value="Chromosome 7"/>
</dbReference>
<accession>A0A445JSJ9</accession>
<dbReference type="GO" id="GO:0003676">
    <property type="term" value="F:nucleic acid binding"/>
    <property type="evidence" value="ECO:0007669"/>
    <property type="project" value="InterPro"/>
</dbReference>
<proteinExistence type="inferred from homology"/>
<reference evidence="13 14" key="1">
    <citation type="submission" date="2018-09" db="EMBL/GenBank/DDBJ databases">
        <title>A high-quality reference genome of wild soybean provides a powerful tool to mine soybean genomes.</title>
        <authorList>
            <person name="Xie M."/>
            <person name="Chung C.Y.L."/>
            <person name="Li M.-W."/>
            <person name="Wong F.-L."/>
            <person name="Chan T.-F."/>
            <person name="Lam H.-M."/>
        </authorList>
    </citation>
    <scope>NUCLEOTIDE SEQUENCE [LARGE SCALE GENOMIC DNA]</scope>
    <source>
        <strain evidence="14">cv. W05</strain>
        <tissue evidence="13">Hypocotyl of etiolated seedlings</tissue>
    </source>
</reference>
<protein>
    <recommendedName>
        <fullName evidence="4">Aspergillus nuclease S1</fullName>
        <ecNumber evidence="4">3.1.30.1</ecNumber>
    </recommendedName>
</protein>
<keyword evidence="7 12" id="KW-0732">Signal</keyword>
<evidence type="ECO:0000256" key="7">
    <source>
        <dbReference type="ARBA" id="ARBA00022729"/>
    </source>
</evidence>
<organism evidence="13 14">
    <name type="scientific">Glycine soja</name>
    <name type="common">Wild soybean</name>
    <dbReference type="NCBI Taxonomy" id="3848"/>
    <lineage>
        <taxon>Eukaryota</taxon>
        <taxon>Viridiplantae</taxon>
        <taxon>Streptophyta</taxon>
        <taxon>Embryophyta</taxon>
        <taxon>Tracheophyta</taxon>
        <taxon>Spermatophyta</taxon>
        <taxon>Magnoliopsida</taxon>
        <taxon>eudicotyledons</taxon>
        <taxon>Gunneridae</taxon>
        <taxon>Pentapetalae</taxon>
        <taxon>rosids</taxon>
        <taxon>fabids</taxon>
        <taxon>Fabales</taxon>
        <taxon>Fabaceae</taxon>
        <taxon>Papilionoideae</taxon>
        <taxon>50 kb inversion clade</taxon>
        <taxon>NPAAA clade</taxon>
        <taxon>indigoferoid/millettioid clade</taxon>
        <taxon>Phaseoleae</taxon>
        <taxon>Glycine</taxon>
        <taxon>Glycine subgen. Soja</taxon>
    </lineage>
</organism>
<evidence type="ECO:0000256" key="9">
    <source>
        <dbReference type="ARBA" id="ARBA00022801"/>
    </source>
</evidence>
<evidence type="ECO:0000313" key="14">
    <source>
        <dbReference type="Proteomes" id="UP000289340"/>
    </source>
</evidence>
<dbReference type="CDD" id="cd11010">
    <property type="entry name" value="S1-P1_nuclease"/>
    <property type="match status" value="1"/>
</dbReference>
<dbReference type="GO" id="GO:0046872">
    <property type="term" value="F:metal ion binding"/>
    <property type="evidence" value="ECO:0007669"/>
    <property type="project" value="UniProtKB-KW"/>
</dbReference>
<dbReference type="PANTHER" id="PTHR33146">
    <property type="entry name" value="ENDONUCLEASE 4"/>
    <property type="match status" value="1"/>
</dbReference>
<evidence type="ECO:0000256" key="5">
    <source>
        <dbReference type="ARBA" id="ARBA00022722"/>
    </source>
</evidence>
<dbReference type="SMR" id="A0A445JSJ9"/>
<comment type="catalytic activity">
    <reaction evidence="1">
        <text>Endonucleolytic cleavage to 5'-phosphomononucleotide and 5'-phosphooligonucleotide end-products.</text>
        <dbReference type="EC" id="3.1.30.1"/>
    </reaction>
</comment>
<evidence type="ECO:0000256" key="1">
    <source>
        <dbReference type="ARBA" id="ARBA00000245"/>
    </source>
</evidence>
<dbReference type="SUPFAM" id="SSF48537">
    <property type="entry name" value="Phospholipase C/P1 nuclease"/>
    <property type="match status" value="1"/>
</dbReference>
<keyword evidence="9" id="KW-0378">Hydrolase</keyword>
<dbReference type="Gene3D" id="1.10.575.10">
    <property type="entry name" value="P1 Nuclease"/>
    <property type="match status" value="1"/>
</dbReference>
<evidence type="ECO:0000256" key="2">
    <source>
        <dbReference type="ARBA" id="ARBA00009547"/>
    </source>
</evidence>
<comment type="caution">
    <text evidence="13">The sequence shown here is derived from an EMBL/GenBank/DDBJ whole genome shotgun (WGS) entry which is preliminary data.</text>
</comment>
<dbReference type="GO" id="GO:0000014">
    <property type="term" value="F:single-stranded DNA endodeoxyribonuclease activity"/>
    <property type="evidence" value="ECO:0007669"/>
    <property type="project" value="UniProtKB-ARBA"/>
</dbReference>
<name>A0A445JSJ9_GLYSO</name>
<comment type="similarity">
    <text evidence="2">Belongs to the nuclease type I family.</text>
</comment>
<evidence type="ECO:0000256" key="8">
    <source>
        <dbReference type="ARBA" id="ARBA00022759"/>
    </source>
</evidence>
<dbReference type="PANTHER" id="PTHR33146:SF20">
    <property type="entry name" value="ASPERGILLUS NUCLEASE S1"/>
    <property type="match status" value="1"/>
</dbReference>
<evidence type="ECO:0000313" key="13">
    <source>
        <dbReference type="EMBL" id="RZC01464.1"/>
    </source>
</evidence>
<keyword evidence="11" id="KW-0325">Glycoprotein</keyword>